<dbReference type="Pfam" id="PF10739">
    <property type="entry name" value="DUF2550"/>
    <property type="match status" value="1"/>
</dbReference>
<reference evidence="3" key="1">
    <citation type="submission" date="2021-01" db="EMBL/GenBank/DDBJ databases">
        <title>Whole genome shotgun sequence of Spirilliplanes yamanashiensis NBRC 15828.</title>
        <authorList>
            <person name="Komaki H."/>
            <person name="Tamura T."/>
        </authorList>
    </citation>
    <scope>NUCLEOTIDE SEQUENCE</scope>
    <source>
        <strain evidence="3">NBRC 15828</strain>
    </source>
</reference>
<comment type="caution">
    <text evidence="3">The sequence shown here is derived from an EMBL/GenBank/DDBJ whole genome shotgun (WGS) entry which is preliminary data.</text>
</comment>
<keyword evidence="2" id="KW-0472">Membrane</keyword>
<dbReference type="AlphaFoldDB" id="A0A8J4DGB8"/>
<dbReference type="RefSeq" id="WP_203936597.1">
    <property type="nucleotide sequence ID" value="NZ_BAAAGJ010000005.1"/>
</dbReference>
<dbReference type="InterPro" id="IPR019675">
    <property type="entry name" value="DUF2550"/>
</dbReference>
<evidence type="ECO:0000256" key="1">
    <source>
        <dbReference type="SAM" id="MobiDB-lite"/>
    </source>
</evidence>
<feature type="transmembrane region" description="Helical" evidence="2">
    <location>
        <begin position="6"/>
        <end position="23"/>
    </location>
</feature>
<name>A0A8J4DGB8_9ACTN</name>
<dbReference type="EMBL" id="BOOY01000003">
    <property type="protein sequence ID" value="GIJ01272.1"/>
    <property type="molecule type" value="Genomic_DNA"/>
</dbReference>
<evidence type="ECO:0000313" key="4">
    <source>
        <dbReference type="Proteomes" id="UP000652013"/>
    </source>
</evidence>
<keyword evidence="2" id="KW-1133">Transmembrane helix</keyword>
<keyword evidence="4" id="KW-1185">Reference proteome</keyword>
<keyword evidence="2" id="KW-0812">Transmembrane</keyword>
<sequence>MQILEWFGIVVAALAGLLLFLFLRRRVLMRSGGTITLQVRVTTVVPGRGWSAGLGVFHGDELRFYRMFSFSPRPKRVLTRGGLAVDCRRAPEGPERMTMPGDWVVLRCTSFQAPVEIAMAAGTVTGFLSWLEAGPPGPPGSVTPRPAIRPTPLDS</sequence>
<feature type="region of interest" description="Disordered" evidence="1">
    <location>
        <begin position="135"/>
        <end position="155"/>
    </location>
</feature>
<accession>A0A8J4DGB8</accession>
<protein>
    <recommendedName>
        <fullName evidence="5">DUF2550 family protein</fullName>
    </recommendedName>
</protein>
<evidence type="ECO:0000313" key="3">
    <source>
        <dbReference type="EMBL" id="GIJ01272.1"/>
    </source>
</evidence>
<dbReference type="Proteomes" id="UP000652013">
    <property type="component" value="Unassembled WGS sequence"/>
</dbReference>
<gene>
    <name evidence="3" type="ORF">Sya03_06240</name>
</gene>
<organism evidence="3 4">
    <name type="scientific">Spirilliplanes yamanashiensis</name>
    <dbReference type="NCBI Taxonomy" id="42233"/>
    <lineage>
        <taxon>Bacteria</taxon>
        <taxon>Bacillati</taxon>
        <taxon>Actinomycetota</taxon>
        <taxon>Actinomycetes</taxon>
        <taxon>Micromonosporales</taxon>
        <taxon>Micromonosporaceae</taxon>
        <taxon>Spirilliplanes</taxon>
    </lineage>
</organism>
<evidence type="ECO:0000256" key="2">
    <source>
        <dbReference type="SAM" id="Phobius"/>
    </source>
</evidence>
<evidence type="ECO:0008006" key="5">
    <source>
        <dbReference type="Google" id="ProtNLM"/>
    </source>
</evidence>
<proteinExistence type="predicted"/>